<dbReference type="Proteomes" id="UP000245370">
    <property type="component" value="Unassembled WGS sequence"/>
</dbReference>
<dbReference type="EMBL" id="QFRJ01000015">
    <property type="protein sequence ID" value="PWH81865.1"/>
    <property type="molecule type" value="Genomic_DNA"/>
</dbReference>
<comment type="caution">
    <text evidence="2">The sequence shown here is derived from an EMBL/GenBank/DDBJ whole genome shotgun (WGS) entry which is preliminary data.</text>
</comment>
<dbReference type="SUPFAM" id="SSF82185">
    <property type="entry name" value="Histone H3 K4-specific methyltransferase SET7/9 N-terminal domain"/>
    <property type="match status" value="2"/>
</dbReference>
<sequence>MYLNLRTTVISLTLMLSLSVFSFSQINQVDAQGRKQGEWAKTYDDSDGLRYKGQFKNDKPVGKFIYYYPNNKIRSIITHDENSDRSEAYFYHPSSELIAHGIYRGKEKDSVWTHFLTSGHYSYTETYKNGVLHGERITYYGAEAVEDNRVKLVLRKSNYVNGKQQGDFVEYFPDGIVKAEGKYYDGKPDGVILKNHPNGKIMIKERWKNKTKHGWWVTYDESGKELGRIYFKDGTQLEGDELSEYLEKLKKEGINPNK</sequence>
<evidence type="ECO:0008006" key="4">
    <source>
        <dbReference type="Google" id="ProtNLM"/>
    </source>
</evidence>
<evidence type="ECO:0000313" key="2">
    <source>
        <dbReference type="EMBL" id="PWH81865.1"/>
    </source>
</evidence>
<evidence type="ECO:0000256" key="1">
    <source>
        <dbReference type="SAM" id="SignalP"/>
    </source>
</evidence>
<keyword evidence="1" id="KW-0732">Signal</keyword>
<dbReference type="Gene3D" id="2.20.110.10">
    <property type="entry name" value="Histone H3 K4-specific methyltransferase SET7/9 N-terminal domain"/>
    <property type="match status" value="3"/>
</dbReference>
<dbReference type="OrthoDB" id="9785122at2"/>
<keyword evidence="3" id="KW-1185">Reference proteome</keyword>
<feature type="signal peptide" evidence="1">
    <location>
        <begin position="1"/>
        <end position="22"/>
    </location>
</feature>
<dbReference type="Pfam" id="PF07661">
    <property type="entry name" value="MORN_2"/>
    <property type="match status" value="2"/>
</dbReference>
<feature type="chain" id="PRO_5015577041" description="Toxin-antitoxin system YwqK family antitoxin" evidence="1">
    <location>
        <begin position="23"/>
        <end position="258"/>
    </location>
</feature>
<reference evidence="2 3" key="1">
    <citation type="submission" date="2018-05" db="EMBL/GenBank/DDBJ databases">
        <title>Brumimicrobium oceani sp. nov., isolated from coastal sediment.</title>
        <authorList>
            <person name="Kou Y."/>
        </authorList>
    </citation>
    <scope>NUCLEOTIDE SEQUENCE [LARGE SCALE GENOMIC DNA]</scope>
    <source>
        <strain evidence="2 3">C305</strain>
    </source>
</reference>
<evidence type="ECO:0000313" key="3">
    <source>
        <dbReference type="Proteomes" id="UP000245370"/>
    </source>
</evidence>
<name>A0A2U2X255_9FLAO</name>
<dbReference type="InterPro" id="IPR011652">
    <property type="entry name" value="MORN_2"/>
</dbReference>
<gene>
    <name evidence="2" type="ORF">DIT68_14330</name>
</gene>
<reference evidence="2 3" key="2">
    <citation type="submission" date="2018-05" db="EMBL/GenBank/DDBJ databases">
        <authorList>
            <person name="Lanie J.A."/>
            <person name="Ng W.-L."/>
            <person name="Kazmierczak K.M."/>
            <person name="Andrzejewski T.M."/>
            <person name="Davidsen T.M."/>
            <person name="Wayne K.J."/>
            <person name="Tettelin H."/>
            <person name="Glass J.I."/>
            <person name="Rusch D."/>
            <person name="Podicherti R."/>
            <person name="Tsui H.-C.T."/>
            <person name="Winkler M.E."/>
        </authorList>
    </citation>
    <scope>NUCLEOTIDE SEQUENCE [LARGE SCALE GENOMIC DNA]</scope>
    <source>
        <strain evidence="2 3">C305</strain>
    </source>
</reference>
<accession>A0A2U2X255</accession>
<dbReference type="AlphaFoldDB" id="A0A2U2X255"/>
<proteinExistence type="predicted"/>
<organism evidence="2 3">
    <name type="scientific">Brumimicrobium oceani</name>
    <dbReference type="NCBI Taxonomy" id="2100725"/>
    <lineage>
        <taxon>Bacteria</taxon>
        <taxon>Pseudomonadati</taxon>
        <taxon>Bacteroidota</taxon>
        <taxon>Flavobacteriia</taxon>
        <taxon>Flavobacteriales</taxon>
        <taxon>Crocinitomicaceae</taxon>
        <taxon>Brumimicrobium</taxon>
    </lineage>
</organism>
<protein>
    <recommendedName>
        <fullName evidence="4">Toxin-antitoxin system YwqK family antitoxin</fullName>
    </recommendedName>
</protein>
<dbReference type="RefSeq" id="WP_109360509.1">
    <property type="nucleotide sequence ID" value="NZ_QFRJ01000015.1"/>
</dbReference>